<accession>A0A4Y0BGQ0</accession>
<feature type="transmembrane region" description="Helical" evidence="1">
    <location>
        <begin position="23"/>
        <end position="43"/>
    </location>
</feature>
<keyword evidence="1" id="KW-0472">Membrane</keyword>
<dbReference type="VEuPathDB" id="VectorBase:AFUN019640"/>
<dbReference type="EnsemblMetazoa" id="AFUN019640-RA">
    <property type="protein sequence ID" value="AFUN019640-PA"/>
    <property type="gene ID" value="AFUN019640"/>
</dbReference>
<keyword evidence="1" id="KW-0812">Transmembrane</keyword>
<organism evidence="2">
    <name type="scientific">Anopheles funestus</name>
    <name type="common">African malaria mosquito</name>
    <dbReference type="NCBI Taxonomy" id="62324"/>
    <lineage>
        <taxon>Eukaryota</taxon>
        <taxon>Metazoa</taxon>
        <taxon>Ecdysozoa</taxon>
        <taxon>Arthropoda</taxon>
        <taxon>Hexapoda</taxon>
        <taxon>Insecta</taxon>
        <taxon>Pterygota</taxon>
        <taxon>Neoptera</taxon>
        <taxon>Endopterygota</taxon>
        <taxon>Diptera</taxon>
        <taxon>Nematocera</taxon>
        <taxon>Culicoidea</taxon>
        <taxon>Culicidae</taxon>
        <taxon>Anophelinae</taxon>
        <taxon>Anopheles</taxon>
    </lineage>
</organism>
<proteinExistence type="predicted"/>
<dbReference type="AlphaFoldDB" id="A0A4Y0BGQ0"/>
<reference evidence="2" key="1">
    <citation type="submission" date="2020-05" db="UniProtKB">
        <authorList>
            <consortium name="EnsemblMetazoa"/>
        </authorList>
    </citation>
    <scope>IDENTIFICATION</scope>
    <source>
        <strain evidence="2">FUMOZ</strain>
    </source>
</reference>
<evidence type="ECO:0000313" key="2">
    <source>
        <dbReference type="EnsemblMetazoa" id="AFUN019640-PA"/>
    </source>
</evidence>
<name>A0A4Y0BGQ0_ANOFN</name>
<sequence>MGVPIHSTTTCSVLRIVLLQSDLFRFSLLPFSLAYLLSYSLLLNTSVQTVAVR</sequence>
<keyword evidence="1" id="KW-1133">Transmembrane helix</keyword>
<protein>
    <submittedName>
        <fullName evidence="2">Uncharacterized protein</fullName>
    </submittedName>
</protein>
<evidence type="ECO:0000256" key="1">
    <source>
        <dbReference type="SAM" id="Phobius"/>
    </source>
</evidence>